<evidence type="ECO:0000313" key="13">
    <source>
        <dbReference type="EMBL" id="CAA7400412.1"/>
    </source>
</evidence>
<evidence type="ECO:0000256" key="1">
    <source>
        <dbReference type="ARBA" id="ARBA00004049"/>
    </source>
</evidence>
<dbReference type="GO" id="GO:0003700">
    <property type="term" value="F:DNA-binding transcription factor activity"/>
    <property type="evidence" value="ECO:0007669"/>
    <property type="project" value="TreeGrafter"/>
</dbReference>
<comment type="function">
    <text evidence="1">Putative transcription factor.</text>
</comment>
<name>A0A7I8KSF0_SPIIN</name>
<dbReference type="GO" id="GO:0050793">
    <property type="term" value="P:regulation of developmental process"/>
    <property type="evidence" value="ECO:0007669"/>
    <property type="project" value="TreeGrafter"/>
</dbReference>
<organism evidence="13 14">
    <name type="scientific">Spirodela intermedia</name>
    <name type="common">Intermediate duckweed</name>
    <dbReference type="NCBI Taxonomy" id="51605"/>
    <lineage>
        <taxon>Eukaryota</taxon>
        <taxon>Viridiplantae</taxon>
        <taxon>Streptophyta</taxon>
        <taxon>Embryophyta</taxon>
        <taxon>Tracheophyta</taxon>
        <taxon>Spermatophyta</taxon>
        <taxon>Magnoliopsida</taxon>
        <taxon>Liliopsida</taxon>
        <taxon>Araceae</taxon>
        <taxon>Lemnoideae</taxon>
        <taxon>Spirodela</taxon>
    </lineage>
</organism>
<evidence type="ECO:0000256" key="11">
    <source>
        <dbReference type="ARBA" id="ARBA00023242"/>
    </source>
</evidence>
<accession>A0A7I8KSF0</accession>
<reference evidence="13" key="1">
    <citation type="submission" date="2020-02" db="EMBL/GenBank/DDBJ databases">
        <authorList>
            <person name="Scholz U."/>
            <person name="Mascher M."/>
            <person name="Fiebig A."/>
        </authorList>
    </citation>
    <scope>NUCLEOTIDE SEQUENCE</scope>
</reference>
<dbReference type="GO" id="GO:0000976">
    <property type="term" value="F:transcription cis-regulatory region binding"/>
    <property type="evidence" value="ECO:0007669"/>
    <property type="project" value="TreeGrafter"/>
</dbReference>
<comment type="subcellular location">
    <subcellularLocation>
        <location evidence="2">Nucleus</location>
    </subcellularLocation>
</comment>
<keyword evidence="11" id="KW-0539">Nucleus</keyword>
<dbReference type="GO" id="GO:0005634">
    <property type="term" value="C:nucleus"/>
    <property type="evidence" value="ECO:0007669"/>
    <property type="project" value="UniProtKB-SubCell"/>
</dbReference>
<keyword evidence="14" id="KW-1185">Reference proteome</keyword>
<dbReference type="GO" id="GO:0008270">
    <property type="term" value="F:zinc ion binding"/>
    <property type="evidence" value="ECO:0007669"/>
    <property type="project" value="UniProtKB-KW"/>
</dbReference>
<evidence type="ECO:0000256" key="2">
    <source>
        <dbReference type="ARBA" id="ARBA00004123"/>
    </source>
</evidence>
<evidence type="ECO:0000256" key="7">
    <source>
        <dbReference type="ARBA" id="ARBA00023015"/>
    </source>
</evidence>
<dbReference type="FunFam" id="1.10.10.60:FF:000257">
    <property type="entry name" value="Zinc-finger homeodomain protein 2"/>
    <property type="match status" value="1"/>
</dbReference>
<evidence type="ECO:0000256" key="3">
    <source>
        <dbReference type="ARBA" id="ARBA00011416"/>
    </source>
</evidence>
<dbReference type="Pfam" id="PF04770">
    <property type="entry name" value="ZF-HD_dimer"/>
    <property type="match status" value="1"/>
</dbReference>
<feature type="domain" description="ZF-HD dimerization-type" evidence="12">
    <location>
        <begin position="62"/>
        <end position="111"/>
    </location>
</feature>
<evidence type="ECO:0000256" key="9">
    <source>
        <dbReference type="ARBA" id="ARBA00023155"/>
    </source>
</evidence>
<dbReference type="PANTHER" id="PTHR31948">
    <property type="entry name" value="ZINC-FINGER HOMEODOMAIN PROTEIN 2"/>
    <property type="match status" value="1"/>
</dbReference>
<dbReference type="EMBL" id="LR746271">
    <property type="protein sequence ID" value="CAA7400412.1"/>
    <property type="molecule type" value="Genomic_DNA"/>
</dbReference>
<keyword evidence="4" id="KW-0479">Metal-binding</keyword>
<dbReference type="OrthoDB" id="694008at2759"/>
<evidence type="ECO:0000256" key="5">
    <source>
        <dbReference type="ARBA" id="ARBA00022771"/>
    </source>
</evidence>
<evidence type="ECO:0000256" key="10">
    <source>
        <dbReference type="ARBA" id="ARBA00023163"/>
    </source>
</evidence>
<keyword evidence="6" id="KW-0862">Zinc</keyword>
<evidence type="ECO:0000259" key="12">
    <source>
        <dbReference type="PROSITE" id="PS51523"/>
    </source>
</evidence>
<dbReference type="SUPFAM" id="SSF46689">
    <property type="entry name" value="Homeodomain-like"/>
    <property type="match status" value="1"/>
</dbReference>
<dbReference type="NCBIfam" id="TIGR01565">
    <property type="entry name" value="homeo_ZF_HD"/>
    <property type="match status" value="1"/>
</dbReference>
<evidence type="ECO:0000256" key="8">
    <source>
        <dbReference type="ARBA" id="ARBA00023125"/>
    </source>
</evidence>
<dbReference type="PROSITE" id="PS51523">
    <property type="entry name" value="ZF_HD_DIMER"/>
    <property type="match status" value="1"/>
</dbReference>
<keyword evidence="8" id="KW-0238">DNA-binding</keyword>
<keyword evidence="7" id="KW-0805">Transcription regulation</keyword>
<sequence length="250" mass="27279">MDLPGLEGEILIPIASAYADDHAHVRASSDESPFHHSNGPLALPAPVEKKAPAAAVGMGITYRECLRNHAAAMGGTVLDGCGEFMPSGEEGTPEAFRCSACNCHRNFHRKEVEGEASYSCYSHFKGMKLLGQNGVLISGTSEPYFLARGSHPMIMPLGAAPPQSSESEEMEGGAPAAVPAMKKRFRTKFTPEQKEKMQSFAEKVGWRLQKEEEGAVQQFCQEIGVKRRVLKVWMHNNKNNLAKKSPLPLE</sequence>
<keyword evidence="10" id="KW-0804">Transcription</keyword>
<protein>
    <recommendedName>
        <fullName evidence="12">ZF-HD dimerization-type domain-containing protein</fullName>
    </recommendedName>
</protein>
<dbReference type="InterPro" id="IPR006455">
    <property type="entry name" value="Homeodomain_ZF_HD"/>
</dbReference>
<evidence type="ECO:0000256" key="4">
    <source>
        <dbReference type="ARBA" id="ARBA00022723"/>
    </source>
</evidence>
<keyword evidence="9" id="KW-0371">Homeobox</keyword>
<gene>
    <name evidence="13" type="ORF">SI8410_08011090</name>
</gene>
<dbReference type="NCBIfam" id="TIGR01566">
    <property type="entry name" value="ZF_HD_prot_N"/>
    <property type="match status" value="1"/>
</dbReference>
<proteinExistence type="predicted"/>
<dbReference type="InterPro" id="IPR006456">
    <property type="entry name" value="ZF_HD_homeobox_Cys/His_dimer"/>
</dbReference>
<evidence type="ECO:0000313" key="14">
    <source>
        <dbReference type="Proteomes" id="UP000663760"/>
    </source>
</evidence>
<evidence type="ECO:0000256" key="6">
    <source>
        <dbReference type="ARBA" id="ARBA00022833"/>
    </source>
</evidence>
<dbReference type="Gene3D" id="1.10.10.60">
    <property type="entry name" value="Homeodomain-like"/>
    <property type="match status" value="1"/>
</dbReference>
<comment type="subunit">
    <text evidence="3">Homo- and heterodimer with other ZFHD proteins.</text>
</comment>
<keyword evidence="5" id="KW-0863">Zinc-finger</keyword>
<dbReference type="InterPro" id="IPR009057">
    <property type="entry name" value="Homeodomain-like_sf"/>
</dbReference>
<dbReference type="AlphaFoldDB" id="A0A7I8KSF0"/>
<dbReference type="Proteomes" id="UP000663760">
    <property type="component" value="Chromosome 8"/>
</dbReference>
<dbReference type="PANTHER" id="PTHR31948:SF60">
    <property type="entry name" value="ZINC-FINGER HOMEODOMAIN PROTEIN 5"/>
    <property type="match status" value="1"/>
</dbReference>